<feature type="binding site" evidence="17">
    <location>
        <begin position="413"/>
        <end position="417"/>
    </location>
    <ligand>
        <name>AMP</name>
        <dbReference type="ChEBI" id="CHEBI:456215"/>
    </ligand>
</feature>
<comment type="caution">
    <text evidence="18">Lacks conserved residue(s) required for the propagation of feature annotation.</text>
</comment>
<evidence type="ECO:0000313" key="23">
    <source>
        <dbReference type="EMBL" id="WQG89589.1"/>
    </source>
</evidence>
<dbReference type="OrthoDB" id="9806925at2"/>
<sequence>MKIFTAQQIREADAYTIQHLPISSLDLMERAAGACTSWICKYFAPETPVYIYCGMGNNGGDGLAITRLLRNRDYNAHAFVLHHSEKATADHVANREALLQKYPHALHDLPNTTSIPALPADVLIIDAILGTGLSRPVEGWLAGIIQQLQTLHATHTIISIDLPSGMQADSSSVNTPVVKAHHTLSFECYKLAFLFPENAGITGEVHILPIGLHPDYIQQTPTPFQISEESLIKSIYKPRSPFAHKGTYGHALLIAGSEGKMGAAILSAQSCLRAGVGLLTCHVPKCGYTIIQIAVPPAMCIVDDQYDHSSGFQTDVSKYKVIGIGPGIGTAAGTAWAMERLFEQYRQPMVLDADALNILATTPGLIDKVPAGSLLTPHPKEFERLFGKTANNREQLQVLSHNAIEKRLCILLKGRYTAMAFPDGNIFFNTTGNPGMATGGSGDVLTGILTALLAQGYSSKDAMLMGVYMHGMAGDYAAETLSQEAMTANDIIDYLGKSFLRLHR</sequence>
<comment type="catalytic activity">
    <reaction evidence="16 17 19">
        <text>(6S)-NADPHX + ADP = AMP + phosphate + NADPH + H(+)</text>
        <dbReference type="Rhea" id="RHEA:32235"/>
        <dbReference type="ChEBI" id="CHEBI:15378"/>
        <dbReference type="ChEBI" id="CHEBI:43474"/>
        <dbReference type="ChEBI" id="CHEBI:57783"/>
        <dbReference type="ChEBI" id="CHEBI:64076"/>
        <dbReference type="ChEBI" id="CHEBI:456215"/>
        <dbReference type="ChEBI" id="CHEBI:456216"/>
        <dbReference type="EC" id="4.2.1.136"/>
    </reaction>
</comment>
<evidence type="ECO:0000256" key="1">
    <source>
        <dbReference type="ARBA" id="ARBA00000013"/>
    </source>
</evidence>
<dbReference type="GO" id="GO:0052855">
    <property type="term" value="F:ADP-dependent NAD(P)H-hydrate dehydratase activity"/>
    <property type="evidence" value="ECO:0007669"/>
    <property type="project" value="UniProtKB-UniRule"/>
</dbReference>
<comment type="catalytic activity">
    <reaction evidence="2 18 19">
        <text>(6R)-NADPHX = (6S)-NADPHX</text>
        <dbReference type="Rhea" id="RHEA:32227"/>
        <dbReference type="ChEBI" id="CHEBI:64076"/>
        <dbReference type="ChEBI" id="CHEBI:64077"/>
        <dbReference type="EC" id="5.1.99.6"/>
    </reaction>
</comment>
<proteinExistence type="inferred from homology"/>
<feature type="binding site" evidence="17">
    <location>
        <position position="442"/>
    </location>
    <ligand>
        <name>AMP</name>
        <dbReference type="ChEBI" id="CHEBI:456215"/>
    </ligand>
</feature>
<evidence type="ECO:0000256" key="6">
    <source>
        <dbReference type="ARBA" id="ARBA00022741"/>
    </source>
</evidence>
<evidence type="ECO:0000256" key="19">
    <source>
        <dbReference type="PIRNR" id="PIRNR017184"/>
    </source>
</evidence>
<keyword evidence="6 17" id="KW-0547">Nucleotide-binding</keyword>
<evidence type="ECO:0000313" key="22">
    <source>
        <dbReference type="EMBL" id="SFW15259.1"/>
    </source>
</evidence>
<dbReference type="GO" id="GO:0005524">
    <property type="term" value="F:ATP binding"/>
    <property type="evidence" value="ECO:0007669"/>
    <property type="project" value="UniProtKB-UniRule"/>
</dbReference>
<dbReference type="GO" id="GO:0046496">
    <property type="term" value="P:nicotinamide nucleotide metabolic process"/>
    <property type="evidence" value="ECO:0007669"/>
    <property type="project" value="UniProtKB-UniRule"/>
</dbReference>
<feature type="binding site" evidence="17">
    <location>
        <position position="443"/>
    </location>
    <ligand>
        <name>(6S)-NADPHX</name>
        <dbReference type="ChEBI" id="CHEBI:64076"/>
    </ligand>
</feature>
<dbReference type="HAMAP" id="MF_01965">
    <property type="entry name" value="NADHX_dehydratase"/>
    <property type="match status" value="1"/>
</dbReference>
<evidence type="ECO:0000259" key="20">
    <source>
        <dbReference type="PROSITE" id="PS51383"/>
    </source>
</evidence>
<dbReference type="InterPro" id="IPR030677">
    <property type="entry name" value="Nnr"/>
</dbReference>
<dbReference type="EMBL" id="FPIZ01000001">
    <property type="protein sequence ID" value="SFW15259.1"/>
    <property type="molecule type" value="Genomic_DNA"/>
</dbReference>
<feature type="binding site" evidence="18">
    <location>
        <position position="161"/>
    </location>
    <ligand>
        <name>(6S)-NADPHX</name>
        <dbReference type="ChEBI" id="CHEBI:64076"/>
    </ligand>
</feature>
<evidence type="ECO:0000256" key="18">
    <source>
        <dbReference type="HAMAP-Rule" id="MF_01966"/>
    </source>
</evidence>
<evidence type="ECO:0000256" key="3">
    <source>
        <dbReference type="ARBA" id="ARBA00006001"/>
    </source>
</evidence>
<evidence type="ECO:0000256" key="11">
    <source>
        <dbReference type="ARBA" id="ARBA00023235"/>
    </source>
</evidence>
<dbReference type="GO" id="GO:0110051">
    <property type="term" value="P:metabolite repair"/>
    <property type="evidence" value="ECO:0007669"/>
    <property type="project" value="TreeGrafter"/>
</dbReference>
<evidence type="ECO:0000259" key="21">
    <source>
        <dbReference type="PROSITE" id="PS51385"/>
    </source>
</evidence>
<evidence type="ECO:0000256" key="17">
    <source>
        <dbReference type="HAMAP-Rule" id="MF_01965"/>
    </source>
</evidence>
<reference evidence="23 25" key="2">
    <citation type="submission" date="2023-11" db="EMBL/GenBank/DDBJ databases">
        <title>MicrobeMod: A computational toolkit for identifying prokaryotic methylation and restriction-modification with nanopore sequencing.</title>
        <authorList>
            <person name="Crits-Christoph A."/>
            <person name="Kang S.C."/>
            <person name="Lee H."/>
            <person name="Ostrov N."/>
        </authorList>
    </citation>
    <scope>NUCLEOTIDE SEQUENCE [LARGE SCALE GENOMIC DNA]</scope>
    <source>
        <strain evidence="23 25">ATCC 23090</strain>
    </source>
</reference>
<keyword evidence="10 17" id="KW-0520">NAD</keyword>
<evidence type="ECO:0000256" key="4">
    <source>
        <dbReference type="ARBA" id="ARBA00009524"/>
    </source>
</evidence>
<dbReference type="PROSITE" id="PS51385">
    <property type="entry name" value="YJEF_N"/>
    <property type="match status" value="1"/>
</dbReference>
<dbReference type="GO" id="GO:0046872">
    <property type="term" value="F:metal ion binding"/>
    <property type="evidence" value="ECO:0007669"/>
    <property type="project" value="UniProtKB-UniRule"/>
</dbReference>
<feature type="binding site" evidence="18">
    <location>
        <position position="164"/>
    </location>
    <ligand>
        <name>K(+)</name>
        <dbReference type="ChEBI" id="CHEBI:29103"/>
    </ligand>
</feature>
<dbReference type="HAMAP" id="MF_01966">
    <property type="entry name" value="NADHX_epimerase"/>
    <property type="match status" value="1"/>
</dbReference>
<gene>
    <name evidence="17" type="primary">nnrD</name>
    <name evidence="18" type="synonym">nnrE</name>
    <name evidence="22" type="ORF">SAMN05661012_00278</name>
    <name evidence="23" type="ORF">SR876_32160</name>
</gene>
<evidence type="ECO:0000256" key="9">
    <source>
        <dbReference type="ARBA" id="ARBA00022958"/>
    </source>
</evidence>
<dbReference type="EC" id="4.2.1.136" evidence="19"/>
<dbReference type="InterPro" id="IPR000631">
    <property type="entry name" value="CARKD"/>
</dbReference>
<feature type="domain" description="YjeF N-terminal" evidence="21">
    <location>
        <begin position="9"/>
        <end position="218"/>
    </location>
</feature>
<dbReference type="EMBL" id="CP140154">
    <property type="protein sequence ID" value="WQG89589.1"/>
    <property type="molecule type" value="Genomic_DNA"/>
</dbReference>
<evidence type="ECO:0000256" key="7">
    <source>
        <dbReference type="ARBA" id="ARBA00022840"/>
    </source>
</evidence>
<evidence type="ECO:0000256" key="14">
    <source>
        <dbReference type="ARBA" id="ARBA00025153"/>
    </source>
</evidence>
<evidence type="ECO:0000256" key="15">
    <source>
        <dbReference type="ARBA" id="ARBA00048238"/>
    </source>
</evidence>
<comment type="function">
    <text evidence="18">Catalyzes the epimerization of the S- and R-forms of NAD(P)HX, a damaged form of NAD(P)H that is a result of enzymatic or heat-dependent hydration. This is a prerequisite for the S-specific NAD(P)H-hydrate dehydratase to allow the repair of both epimers of NAD(P)HX.</text>
</comment>
<comment type="subunit">
    <text evidence="17">Homotetramer.</text>
</comment>
<dbReference type="Proteomes" id="UP001326715">
    <property type="component" value="Chromosome"/>
</dbReference>
<evidence type="ECO:0000256" key="10">
    <source>
        <dbReference type="ARBA" id="ARBA00023027"/>
    </source>
</evidence>
<dbReference type="Proteomes" id="UP000183788">
    <property type="component" value="Unassembled WGS sequence"/>
</dbReference>
<comment type="similarity">
    <text evidence="3 19">In the N-terminal section; belongs to the NnrE/AIBP family.</text>
</comment>
<evidence type="ECO:0000256" key="16">
    <source>
        <dbReference type="ARBA" id="ARBA00049209"/>
    </source>
</evidence>
<keyword evidence="8 17" id="KW-0521">NADP</keyword>
<comment type="function">
    <text evidence="14 19">Bifunctional enzyme that catalyzes the epimerization of the S- and R-forms of NAD(P)HX and the dehydration of the S-form of NAD(P)HX at the expense of ADP, which is converted to AMP. This allows the repair of both epimers of NAD(P)HX, a damaged form of NAD(P)H that is a result of enzymatic or heat-dependent hydration.</text>
</comment>
<keyword evidence="7 17" id="KW-0067">ATP-binding</keyword>
<comment type="cofactor">
    <cofactor evidence="17">
        <name>Mg(2+)</name>
        <dbReference type="ChEBI" id="CHEBI:18420"/>
    </cofactor>
</comment>
<comment type="cofactor">
    <cofactor evidence="18 19">
        <name>K(+)</name>
        <dbReference type="ChEBI" id="CHEBI:29103"/>
    </cofactor>
    <text evidence="18 19">Binds 1 potassium ion per subunit.</text>
</comment>
<feature type="binding site" evidence="18">
    <location>
        <begin position="130"/>
        <end position="136"/>
    </location>
    <ligand>
        <name>(6S)-NADPHX</name>
        <dbReference type="ChEBI" id="CHEBI:64076"/>
    </ligand>
</feature>
<feature type="binding site" evidence="17">
    <location>
        <position position="263"/>
    </location>
    <ligand>
        <name>(6S)-NADPHX</name>
        <dbReference type="ChEBI" id="CHEBI:64076"/>
    </ligand>
</feature>
<dbReference type="PANTHER" id="PTHR12592">
    <property type="entry name" value="ATP-DEPENDENT (S)-NAD(P)H-HYDRATE DEHYDRATASE FAMILY MEMBER"/>
    <property type="match status" value="1"/>
</dbReference>
<keyword evidence="13" id="KW-0511">Multifunctional enzyme</keyword>
<evidence type="ECO:0000313" key="25">
    <source>
        <dbReference type="Proteomes" id="UP001326715"/>
    </source>
</evidence>
<dbReference type="STRING" id="1004.SAMN05661012_00278"/>
<keyword evidence="9 18" id="KW-0630">Potassium</keyword>
<dbReference type="PROSITE" id="PS51383">
    <property type="entry name" value="YJEF_C_3"/>
    <property type="match status" value="1"/>
</dbReference>
<keyword evidence="11 18" id="KW-0413">Isomerase</keyword>
<dbReference type="InterPro" id="IPR004443">
    <property type="entry name" value="YjeF_N_dom"/>
</dbReference>
<dbReference type="Gene3D" id="3.40.1190.20">
    <property type="match status" value="1"/>
</dbReference>
<dbReference type="NCBIfam" id="TIGR00196">
    <property type="entry name" value="yjeF_cterm"/>
    <property type="match status" value="1"/>
</dbReference>
<comment type="similarity">
    <text evidence="4 19">In the C-terminal section; belongs to the NnrD/CARKD family.</text>
</comment>
<organism evidence="22 24">
    <name type="scientific">Chitinophaga sancti</name>
    <dbReference type="NCBI Taxonomy" id="1004"/>
    <lineage>
        <taxon>Bacteria</taxon>
        <taxon>Pseudomonadati</taxon>
        <taxon>Bacteroidota</taxon>
        <taxon>Chitinophagia</taxon>
        <taxon>Chitinophagales</taxon>
        <taxon>Chitinophagaceae</taxon>
        <taxon>Chitinophaga</taxon>
    </lineage>
</organism>
<keyword evidence="12 17" id="KW-0456">Lyase</keyword>
<evidence type="ECO:0000256" key="12">
    <source>
        <dbReference type="ARBA" id="ARBA00023239"/>
    </source>
</evidence>
<comment type="similarity">
    <text evidence="17">Belongs to the NnrD/CARKD family.</text>
</comment>
<dbReference type="GO" id="GO:0052856">
    <property type="term" value="F:NAD(P)HX epimerase activity"/>
    <property type="evidence" value="ECO:0007669"/>
    <property type="project" value="UniProtKB-UniRule"/>
</dbReference>
<protein>
    <recommendedName>
        <fullName evidence="19">Bifunctional NAD(P)H-hydrate repair enzyme</fullName>
    </recommendedName>
    <alternativeName>
        <fullName evidence="19">Nicotinamide nucleotide repair protein</fullName>
    </alternativeName>
    <domain>
        <recommendedName>
            <fullName evidence="19">ADP-dependent (S)-NAD(P)H-hydrate dehydratase</fullName>
            <ecNumber evidence="19">4.2.1.136</ecNumber>
        </recommendedName>
        <alternativeName>
            <fullName evidence="19">ADP-dependent NAD(P)HX dehydratase</fullName>
        </alternativeName>
    </domain>
    <domain>
        <recommendedName>
            <fullName evidence="19">NAD(P)H-hydrate epimerase</fullName>
            <ecNumber evidence="19">5.1.99.6</ecNumber>
        </recommendedName>
    </domain>
</protein>
<keyword evidence="25" id="KW-1185">Reference proteome</keyword>
<feature type="binding site" evidence="17">
    <location>
        <position position="378"/>
    </location>
    <ligand>
        <name>(6S)-NADPHX</name>
        <dbReference type="ChEBI" id="CHEBI:64076"/>
    </ligand>
</feature>
<evidence type="ECO:0000256" key="5">
    <source>
        <dbReference type="ARBA" id="ARBA00022723"/>
    </source>
</evidence>
<comment type="catalytic activity">
    <reaction evidence="15 17 19">
        <text>(6S)-NADHX + ADP = AMP + phosphate + NADH + H(+)</text>
        <dbReference type="Rhea" id="RHEA:32223"/>
        <dbReference type="ChEBI" id="CHEBI:15378"/>
        <dbReference type="ChEBI" id="CHEBI:43474"/>
        <dbReference type="ChEBI" id="CHEBI:57945"/>
        <dbReference type="ChEBI" id="CHEBI:64074"/>
        <dbReference type="ChEBI" id="CHEBI:456215"/>
        <dbReference type="ChEBI" id="CHEBI:456216"/>
        <dbReference type="EC" id="4.2.1.136"/>
    </reaction>
</comment>
<reference evidence="22 24" key="1">
    <citation type="submission" date="2016-11" db="EMBL/GenBank/DDBJ databases">
        <authorList>
            <person name="Jaros S."/>
            <person name="Januszkiewicz K."/>
            <person name="Wedrychowicz H."/>
        </authorList>
    </citation>
    <scope>NUCLEOTIDE SEQUENCE [LARGE SCALE GENOMIC DNA]</scope>
    <source>
        <strain evidence="22 24">DSM 784</strain>
    </source>
</reference>
<dbReference type="PIRSF" id="PIRSF017184">
    <property type="entry name" value="Nnr"/>
    <property type="match status" value="1"/>
</dbReference>
<dbReference type="SUPFAM" id="SSF53613">
    <property type="entry name" value="Ribokinase-like"/>
    <property type="match status" value="1"/>
</dbReference>
<feature type="binding site" evidence="18">
    <location>
        <position position="126"/>
    </location>
    <ligand>
        <name>K(+)</name>
        <dbReference type="ChEBI" id="CHEBI:29103"/>
    </ligand>
</feature>
<evidence type="ECO:0000256" key="13">
    <source>
        <dbReference type="ARBA" id="ARBA00023268"/>
    </source>
</evidence>
<dbReference type="PROSITE" id="PS01050">
    <property type="entry name" value="YJEF_C_2"/>
    <property type="match status" value="1"/>
</dbReference>
<comment type="catalytic activity">
    <reaction evidence="1 18 19">
        <text>(6R)-NADHX = (6S)-NADHX</text>
        <dbReference type="Rhea" id="RHEA:32215"/>
        <dbReference type="ChEBI" id="CHEBI:64074"/>
        <dbReference type="ChEBI" id="CHEBI:64075"/>
        <dbReference type="EC" id="5.1.99.6"/>
    </reaction>
</comment>
<evidence type="ECO:0000256" key="2">
    <source>
        <dbReference type="ARBA" id="ARBA00000909"/>
    </source>
</evidence>
<dbReference type="Pfam" id="PF01256">
    <property type="entry name" value="Carb_kinase"/>
    <property type="match status" value="1"/>
</dbReference>
<feature type="binding site" evidence="17">
    <location>
        <position position="327"/>
    </location>
    <ligand>
        <name>(6S)-NADPHX</name>
        <dbReference type="ChEBI" id="CHEBI:64076"/>
    </ligand>
</feature>
<dbReference type="SUPFAM" id="SSF64153">
    <property type="entry name" value="YjeF N-terminal domain-like"/>
    <property type="match status" value="1"/>
</dbReference>
<feature type="binding site" evidence="18">
    <location>
        <begin position="57"/>
        <end position="61"/>
    </location>
    <ligand>
        <name>(6S)-NADPHX</name>
        <dbReference type="ChEBI" id="CHEBI:64076"/>
    </ligand>
</feature>
<dbReference type="CDD" id="cd01171">
    <property type="entry name" value="YXKO-related"/>
    <property type="match status" value="1"/>
</dbReference>
<dbReference type="InterPro" id="IPR036652">
    <property type="entry name" value="YjeF_N_dom_sf"/>
</dbReference>
<dbReference type="PANTHER" id="PTHR12592:SF0">
    <property type="entry name" value="ATP-DEPENDENT (S)-NAD(P)H-HYDRATE DEHYDRATASE"/>
    <property type="match status" value="1"/>
</dbReference>
<name>A0A1K1LWM7_9BACT</name>
<comment type="similarity">
    <text evidence="18">Belongs to the NnrE/AIBP family.</text>
</comment>
<feature type="domain" description="YjeF C-terminal" evidence="20">
    <location>
        <begin position="228"/>
        <end position="502"/>
    </location>
</feature>
<keyword evidence="5 18" id="KW-0479">Metal-binding</keyword>
<comment type="function">
    <text evidence="17">Catalyzes the dehydration of the S-form of NAD(P)HX at the expense of ADP, which is converted to AMP. Together with NAD(P)HX epimerase, which catalyzes the epimerization of the S- and R-forms, the enzyme allows the repair of both epimers of NAD(P)HX, a damaged form of NAD(P)H that is a result of enzymatic or heat-dependent hydration.</text>
</comment>
<dbReference type="Gene3D" id="3.40.50.10260">
    <property type="entry name" value="YjeF N-terminal domain"/>
    <property type="match status" value="1"/>
</dbReference>
<dbReference type="AlphaFoldDB" id="A0A1K1LWM7"/>
<dbReference type="InterPro" id="IPR029056">
    <property type="entry name" value="Ribokinase-like"/>
</dbReference>
<feature type="binding site" evidence="18">
    <location>
        <position position="58"/>
    </location>
    <ligand>
        <name>K(+)</name>
        <dbReference type="ChEBI" id="CHEBI:29103"/>
    </ligand>
</feature>
<evidence type="ECO:0000256" key="8">
    <source>
        <dbReference type="ARBA" id="ARBA00022857"/>
    </source>
</evidence>
<dbReference type="NCBIfam" id="TIGR00197">
    <property type="entry name" value="yjeF_nterm"/>
    <property type="match status" value="1"/>
</dbReference>
<dbReference type="RefSeq" id="WP_072356815.1">
    <property type="nucleotide sequence ID" value="NZ_CP139972.1"/>
</dbReference>
<accession>A0A1K1LWM7</accession>
<dbReference type="EC" id="5.1.99.6" evidence="19"/>
<evidence type="ECO:0000313" key="24">
    <source>
        <dbReference type="Proteomes" id="UP000183788"/>
    </source>
</evidence>
<dbReference type="InterPro" id="IPR017953">
    <property type="entry name" value="Carbohydrate_kinase_pred_CS"/>
</dbReference>
<dbReference type="Pfam" id="PF03853">
    <property type="entry name" value="YjeF_N"/>
    <property type="match status" value="1"/>
</dbReference>